<comment type="subcellular location">
    <subcellularLocation>
        <location evidence="1">Endoplasmic reticulum membrane</location>
        <topology evidence="1">Single-pass type I membrane protein</topology>
    </subcellularLocation>
</comment>
<dbReference type="PANTHER" id="PTHR12924">
    <property type="entry name" value="TRANSLOCON-ASSOCIATED PROTEIN, ALPHA SUBUNIT"/>
    <property type="match status" value="1"/>
</dbReference>
<dbReference type="PaxDb" id="55529-EKX39456"/>
<evidence type="ECO:0000256" key="1">
    <source>
        <dbReference type="ARBA" id="ARBA00004115"/>
    </source>
</evidence>
<evidence type="ECO:0000256" key="5">
    <source>
        <dbReference type="ARBA" id="ARBA00022989"/>
    </source>
</evidence>
<dbReference type="KEGG" id="gtt:GUITHDRAFT_76400"/>
<evidence type="ECO:0000256" key="3">
    <source>
        <dbReference type="ARBA" id="ARBA00022729"/>
    </source>
</evidence>
<dbReference type="OrthoDB" id="1926781at2759"/>
<reference evidence="10" key="3">
    <citation type="submission" date="2016-03" db="UniProtKB">
        <authorList>
            <consortium name="EnsemblProtists"/>
        </authorList>
    </citation>
    <scope>IDENTIFICATION</scope>
</reference>
<keyword evidence="6 8" id="KW-0472">Membrane</keyword>
<keyword evidence="11" id="KW-1185">Reference proteome</keyword>
<protein>
    <submittedName>
        <fullName evidence="9 10">Uncharacterized protein</fullName>
    </submittedName>
</protein>
<dbReference type="EnsemblProtists" id="EKX39456">
    <property type="protein sequence ID" value="EKX39456"/>
    <property type="gene ID" value="GUITHDRAFT_76400"/>
</dbReference>
<dbReference type="EMBL" id="JH993039">
    <property type="protein sequence ID" value="EKX39456.1"/>
    <property type="molecule type" value="Genomic_DNA"/>
</dbReference>
<evidence type="ECO:0000313" key="9">
    <source>
        <dbReference type="EMBL" id="EKX39456.1"/>
    </source>
</evidence>
<reference evidence="11" key="2">
    <citation type="submission" date="2012-11" db="EMBL/GenBank/DDBJ databases">
        <authorList>
            <person name="Kuo A."/>
            <person name="Curtis B.A."/>
            <person name="Tanifuji G."/>
            <person name="Burki F."/>
            <person name="Gruber A."/>
            <person name="Irimia M."/>
            <person name="Maruyama S."/>
            <person name="Arias M.C."/>
            <person name="Ball S.G."/>
            <person name="Gile G.H."/>
            <person name="Hirakawa Y."/>
            <person name="Hopkins J.F."/>
            <person name="Rensing S.A."/>
            <person name="Schmutz J."/>
            <person name="Symeonidi A."/>
            <person name="Elias M."/>
            <person name="Eveleigh R.J."/>
            <person name="Herman E.K."/>
            <person name="Klute M.J."/>
            <person name="Nakayama T."/>
            <person name="Obornik M."/>
            <person name="Reyes-Prieto A."/>
            <person name="Armbrust E.V."/>
            <person name="Aves S.J."/>
            <person name="Beiko R.G."/>
            <person name="Coutinho P."/>
            <person name="Dacks J.B."/>
            <person name="Durnford D.G."/>
            <person name="Fast N.M."/>
            <person name="Green B.R."/>
            <person name="Grisdale C."/>
            <person name="Hempe F."/>
            <person name="Henrissat B."/>
            <person name="Hoppner M.P."/>
            <person name="Ishida K.-I."/>
            <person name="Kim E."/>
            <person name="Koreny L."/>
            <person name="Kroth P.G."/>
            <person name="Liu Y."/>
            <person name="Malik S.-B."/>
            <person name="Maier U.G."/>
            <person name="McRose D."/>
            <person name="Mock T."/>
            <person name="Neilson J.A."/>
            <person name="Onodera N.T."/>
            <person name="Poole A.M."/>
            <person name="Pritham E.J."/>
            <person name="Richards T.A."/>
            <person name="Rocap G."/>
            <person name="Roy S.W."/>
            <person name="Sarai C."/>
            <person name="Schaack S."/>
            <person name="Shirato S."/>
            <person name="Slamovits C.H."/>
            <person name="Spencer D.F."/>
            <person name="Suzuki S."/>
            <person name="Worden A.Z."/>
            <person name="Zauner S."/>
            <person name="Barry K."/>
            <person name="Bell C."/>
            <person name="Bharti A.K."/>
            <person name="Crow J.A."/>
            <person name="Grimwood J."/>
            <person name="Kramer R."/>
            <person name="Lindquist E."/>
            <person name="Lucas S."/>
            <person name="Salamov A."/>
            <person name="McFadden G.I."/>
            <person name="Lane C.E."/>
            <person name="Keeling P.J."/>
            <person name="Gray M.W."/>
            <person name="Grigoriev I.V."/>
            <person name="Archibald J.M."/>
        </authorList>
    </citation>
    <scope>NUCLEOTIDE SEQUENCE</scope>
    <source>
        <strain evidence="11">CCMP2712</strain>
    </source>
</reference>
<dbReference type="STRING" id="905079.L1IT63"/>
<dbReference type="AlphaFoldDB" id="L1IT63"/>
<keyword evidence="2 8" id="KW-0812">Transmembrane</keyword>
<dbReference type="InterPro" id="IPR005595">
    <property type="entry name" value="TRAP_alpha"/>
</dbReference>
<keyword evidence="3" id="KW-0732">Signal</keyword>
<dbReference type="GeneID" id="17296252"/>
<dbReference type="RefSeq" id="XP_005826436.1">
    <property type="nucleotide sequence ID" value="XM_005826379.1"/>
</dbReference>
<evidence type="ECO:0000313" key="10">
    <source>
        <dbReference type="EnsemblProtists" id="EKX39456"/>
    </source>
</evidence>
<dbReference type="HOGENOM" id="CLU_073618_2_0_1"/>
<reference evidence="9 11" key="1">
    <citation type="journal article" date="2012" name="Nature">
        <title>Algal genomes reveal evolutionary mosaicism and the fate of nucleomorphs.</title>
        <authorList>
            <consortium name="DOE Joint Genome Institute"/>
            <person name="Curtis B.A."/>
            <person name="Tanifuji G."/>
            <person name="Burki F."/>
            <person name="Gruber A."/>
            <person name="Irimia M."/>
            <person name="Maruyama S."/>
            <person name="Arias M.C."/>
            <person name="Ball S.G."/>
            <person name="Gile G.H."/>
            <person name="Hirakawa Y."/>
            <person name="Hopkins J.F."/>
            <person name="Kuo A."/>
            <person name="Rensing S.A."/>
            <person name="Schmutz J."/>
            <person name="Symeonidi A."/>
            <person name="Elias M."/>
            <person name="Eveleigh R.J."/>
            <person name="Herman E.K."/>
            <person name="Klute M.J."/>
            <person name="Nakayama T."/>
            <person name="Obornik M."/>
            <person name="Reyes-Prieto A."/>
            <person name="Armbrust E.V."/>
            <person name="Aves S.J."/>
            <person name="Beiko R.G."/>
            <person name="Coutinho P."/>
            <person name="Dacks J.B."/>
            <person name="Durnford D.G."/>
            <person name="Fast N.M."/>
            <person name="Green B.R."/>
            <person name="Grisdale C.J."/>
            <person name="Hempel F."/>
            <person name="Henrissat B."/>
            <person name="Hoppner M.P."/>
            <person name="Ishida K."/>
            <person name="Kim E."/>
            <person name="Koreny L."/>
            <person name="Kroth P.G."/>
            <person name="Liu Y."/>
            <person name="Malik S.B."/>
            <person name="Maier U.G."/>
            <person name="McRose D."/>
            <person name="Mock T."/>
            <person name="Neilson J.A."/>
            <person name="Onodera N.T."/>
            <person name="Poole A.M."/>
            <person name="Pritham E.J."/>
            <person name="Richards T.A."/>
            <person name="Rocap G."/>
            <person name="Roy S.W."/>
            <person name="Sarai C."/>
            <person name="Schaack S."/>
            <person name="Shirato S."/>
            <person name="Slamovits C.H."/>
            <person name="Spencer D.F."/>
            <person name="Suzuki S."/>
            <person name="Worden A.Z."/>
            <person name="Zauner S."/>
            <person name="Barry K."/>
            <person name="Bell C."/>
            <person name="Bharti A.K."/>
            <person name="Crow J.A."/>
            <person name="Grimwood J."/>
            <person name="Kramer R."/>
            <person name="Lindquist E."/>
            <person name="Lucas S."/>
            <person name="Salamov A."/>
            <person name="McFadden G.I."/>
            <person name="Lane C.E."/>
            <person name="Keeling P.J."/>
            <person name="Gray M.W."/>
            <person name="Grigoriev I.V."/>
            <person name="Archibald J.M."/>
        </authorList>
    </citation>
    <scope>NUCLEOTIDE SEQUENCE</scope>
    <source>
        <strain evidence="9 11">CCMP2712</strain>
    </source>
</reference>
<dbReference type="GO" id="GO:0005789">
    <property type="term" value="C:endoplasmic reticulum membrane"/>
    <property type="evidence" value="ECO:0007669"/>
    <property type="project" value="UniProtKB-SubCell"/>
</dbReference>
<dbReference type="Proteomes" id="UP000011087">
    <property type="component" value="Unassembled WGS sequence"/>
</dbReference>
<dbReference type="OMA" id="TFPYSFT"/>
<keyword evidence="4" id="KW-0256">Endoplasmic reticulum</keyword>
<evidence type="ECO:0000256" key="6">
    <source>
        <dbReference type="ARBA" id="ARBA00023136"/>
    </source>
</evidence>
<name>L1IT63_GUITC</name>
<evidence type="ECO:0000256" key="4">
    <source>
        <dbReference type="ARBA" id="ARBA00022824"/>
    </source>
</evidence>
<evidence type="ECO:0000256" key="2">
    <source>
        <dbReference type="ARBA" id="ARBA00022692"/>
    </source>
</evidence>
<keyword evidence="5 8" id="KW-1133">Transmembrane helix</keyword>
<evidence type="ECO:0000256" key="8">
    <source>
        <dbReference type="SAM" id="Phobius"/>
    </source>
</evidence>
<proteinExistence type="predicted"/>
<evidence type="ECO:0000313" key="11">
    <source>
        <dbReference type="Proteomes" id="UP000011087"/>
    </source>
</evidence>
<dbReference type="PANTHER" id="PTHR12924:SF0">
    <property type="entry name" value="TRANSLOCON-ASSOCIATED PROTEIN SUBUNIT ALPHA"/>
    <property type="match status" value="1"/>
</dbReference>
<sequence length="203" mass="22870">MGVKGSSEFAKTTILFPDFQDKKFVQGQFVDALCGFSNLGDKSFNITNLKGYLISPYDYSMYIQNFSEVPAYTEVKKGEEGTLMYRFLPDPALEPREYMLTLTVDYIDADKEEYQTAFFNSTIEIVESQSALDSRVLFGRFLTVCFLGILGLVGNAAYSRFMPKRRKTVDTSARSKESSQNEWLQGTFVGGQKSSSGNKKKSK</sequence>
<dbReference type="Pfam" id="PF03896">
    <property type="entry name" value="TRAP_alpha"/>
    <property type="match status" value="1"/>
</dbReference>
<evidence type="ECO:0000256" key="7">
    <source>
        <dbReference type="SAM" id="MobiDB-lite"/>
    </source>
</evidence>
<feature type="transmembrane region" description="Helical" evidence="8">
    <location>
        <begin position="137"/>
        <end position="158"/>
    </location>
</feature>
<organism evidence="9">
    <name type="scientific">Guillardia theta (strain CCMP2712)</name>
    <name type="common">Cryptophyte</name>
    <dbReference type="NCBI Taxonomy" id="905079"/>
    <lineage>
        <taxon>Eukaryota</taxon>
        <taxon>Cryptophyceae</taxon>
        <taxon>Pyrenomonadales</taxon>
        <taxon>Geminigeraceae</taxon>
        <taxon>Guillardia</taxon>
    </lineage>
</organism>
<dbReference type="eggNOG" id="KOG1631">
    <property type="taxonomic scope" value="Eukaryota"/>
</dbReference>
<accession>L1IT63</accession>
<gene>
    <name evidence="9" type="ORF">GUITHDRAFT_76400</name>
</gene>
<feature type="region of interest" description="Disordered" evidence="7">
    <location>
        <begin position="169"/>
        <end position="203"/>
    </location>
</feature>